<dbReference type="Proteomes" id="UP001302249">
    <property type="component" value="Chromosome"/>
</dbReference>
<dbReference type="EMBL" id="CP135076">
    <property type="protein sequence ID" value="WNO53812.1"/>
    <property type="molecule type" value="Genomic_DNA"/>
</dbReference>
<dbReference type="Pfam" id="PF14234">
    <property type="entry name" value="DUF4336"/>
    <property type="match status" value="1"/>
</dbReference>
<dbReference type="RefSeq" id="WP_313915633.1">
    <property type="nucleotide sequence ID" value="NZ_CP135076.1"/>
</dbReference>
<dbReference type="PANTHER" id="PTHR33835:SF1">
    <property type="entry name" value="METALLO-BETA-LACTAMASE DOMAIN-CONTAINING PROTEIN"/>
    <property type="match status" value="1"/>
</dbReference>
<dbReference type="SUPFAM" id="SSF56281">
    <property type="entry name" value="Metallo-hydrolase/oxidoreductase"/>
    <property type="match status" value="1"/>
</dbReference>
<protein>
    <submittedName>
        <fullName evidence="1">DUF4336 domain-containing protein</fullName>
    </submittedName>
</protein>
<evidence type="ECO:0000313" key="1">
    <source>
        <dbReference type="EMBL" id="WNO53812.1"/>
    </source>
</evidence>
<accession>A0ABZ0B8Q7</accession>
<evidence type="ECO:0000313" key="2">
    <source>
        <dbReference type="Proteomes" id="UP001302249"/>
    </source>
</evidence>
<dbReference type="PANTHER" id="PTHR33835">
    <property type="entry name" value="YALI0C07656P"/>
    <property type="match status" value="1"/>
</dbReference>
<gene>
    <name evidence="1" type="ORF">RPR59_00705</name>
</gene>
<organism evidence="1 2">
    <name type="scientific">Stakelama saccharophila</name>
    <dbReference type="NCBI Taxonomy" id="3075605"/>
    <lineage>
        <taxon>Bacteria</taxon>
        <taxon>Pseudomonadati</taxon>
        <taxon>Pseudomonadota</taxon>
        <taxon>Alphaproteobacteria</taxon>
        <taxon>Sphingomonadales</taxon>
        <taxon>Sphingomonadaceae</taxon>
        <taxon>Stakelama</taxon>
    </lineage>
</organism>
<keyword evidence="2" id="KW-1185">Reference proteome</keyword>
<name>A0ABZ0B8Q7_9SPHN</name>
<dbReference type="InterPro" id="IPR036866">
    <property type="entry name" value="RibonucZ/Hydroxyglut_hydro"/>
</dbReference>
<reference evidence="1 2" key="1">
    <citation type="submission" date="2023-09" db="EMBL/GenBank/DDBJ databases">
        <authorList>
            <person name="Rey-Velasco X."/>
        </authorList>
    </citation>
    <scope>NUCLEOTIDE SEQUENCE [LARGE SCALE GENOMIC DNA]</scope>
    <source>
        <strain evidence="1 2">W311</strain>
    </source>
</reference>
<dbReference type="InterPro" id="IPR025638">
    <property type="entry name" value="DUF4336"/>
</dbReference>
<proteinExistence type="predicted"/>
<sequence>MDPSATYPPLDTLKPIADRLWIVDSGPIRAFGITLPVRMTVVQLSDGALWLHSPTRYTADLLAAMQRLGPVRHLVAPNIAHWTMLADWQRACPDALTWAVPGLAKRPQLRLSSTRIDRVLGPKPPAAWRETLSQGLLCGAMGYREAHFFHRASRTLILTDLVQNLEADKLPALSRWLLRMAGSTAPDGMAPAYLRLAVKARRRAAAAAARAMLSLAPERVIFAHGAWFECEGTRRLRRALRWLL</sequence>